<dbReference type="SUPFAM" id="SSF56524">
    <property type="entry name" value="Oxidoreductase molybdopterin-binding domain"/>
    <property type="match status" value="1"/>
</dbReference>
<evidence type="ECO:0000256" key="12">
    <source>
        <dbReference type="ARBA" id="ARBA00022827"/>
    </source>
</evidence>
<evidence type="ECO:0000256" key="13">
    <source>
        <dbReference type="ARBA" id="ARBA00023002"/>
    </source>
</evidence>
<dbReference type="PROSITE" id="PS50255">
    <property type="entry name" value="CYTOCHROME_B5_2"/>
    <property type="match status" value="1"/>
</dbReference>
<keyword evidence="8 18" id="KW-0500">Molybdenum</keyword>
<dbReference type="CDD" id="cd06183">
    <property type="entry name" value="cyt_b5_reduct_like"/>
    <property type="match status" value="1"/>
</dbReference>
<keyword evidence="10" id="KW-0285">Flavoprotein</keyword>
<evidence type="ECO:0000313" key="23">
    <source>
        <dbReference type="Proteomes" id="UP000237144"/>
    </source>
</evidence>
<feature type="compositionally biased region" description="Low complexity" evidence="19">
    <location>
        <begin position="1"/>
        <end position="22"/>
    </location>
</feature>
<organism evidence="22 23">
    <name type="scientific">Rhodotorula taiwanensis</name>
    <dbReference type="NCBI Taxonomy" id="741276"/>
    <lineage>
        <taxon>Eukaryota</taxon>
        <taxon>Fungi</taxon>
        <taxon>Dikarya</taxon>
        <taxon>Basidiomycota</taxon>
        <taxon>Pucciniomycotina</taxon>
        <taxon>Microbotryomycetes</taxon>
        <taxon>Sporidiobolales</taxon>
        <taxon>Sporidiobolaceae</taxon>
        <taxon>Rhodotorula</taxon>
    </lineage>
</organism>
<dbReference type="GO" id="GO:0043546">
    <property type="term" value="F:molybdopterin cofactor binding"/>
    <property type="evidence" value="ECO:0007669"/>
    <property type="project" value="InterPro"/>
</dbReference>
<dbReference type="InterPro" id="IPR014756">
    <property type="entry name" value="Ig_E-set"/>
</dbReference>
<gene>
    <name evidence="22" type="ORF">BMF94_1752</name>
</gene>
<dbReference type="SUPFAM" id="SSF63380">
    <property type="entry name" value="Riboflavin synthase domain-like"/>
    <property type="match status" value="1"/>
</dbReference>
<dbReference type="PROSITE" id="PS00559">
    <property type="entry name" value="MOLYBDOPTERIN_EUK"/>
    <property type="match status" value="1"/>
</dbReference>
<dbReference type="PROSITE" id="PS51384">
    <property type="entry name" value="FAD_FR"/>
    <property type="match status" value="1"/>
</dbReference>
<evidence type="ECO:0000256" key="17">
    <source>
        <dbReference type="ARBA" id="ARBA00049155"/>
    </source>
</evidence>
<feature type="domain" description="Cytochrome b5 heme-binding" evidence="20">
    <location>
        <begin position="567"/>
        <end position="642"/>
    </location>
</feature>
<dbReference type="Gene3D" id="3.10.120.10">
    <property type="entry name" value="Cytochrome b5-like heme/steroid binding domain"/>
    <property type="match status" value="1"/>
</dbReference>
<reference evidence="22 23" key="1">
    <citation type="journal article" date="2018" name="Front. Microbiol.">
        <title>Prospects for Fungal Bioremediation of Acidic Radioactive Waste Sites: Characterization and Genome Sequence of Rhodotorula taiwanensis MD1149.</title>
        <authorList>
            <person name="Tkavc R."/>
            <person name="Matrosova V.Y."/>
            <person name="Grichenko O.E."/>
            <person name="Gostincar C."/>
            <person name="Volpe R.P."/>
            <person name="Klimenkova P."/>
            <person name="Gaidamakova E.K."/>
            <person name="Zhou C.E."/>
            <person name="Stewart B.J."/>
            <person name="Lyman M.G."/>
            <person name="Malfatti S.A."/>
            <person name="Rubinfeld B."/>
            <person name="Courtot M."/>
            <person name="Singh J."/>
            <person name="Dalgard C.L."/>
            <person name="Hamilton T."/>
            <person name="Frey K.G."/>
            <person name="Gunde-Cimerman N."/>
            <person name="Dugan L."/>
            <person name="Daly M.J."/>
        </authorList>
    </citation>
    <scope>NUCLEOTIDE SEQUENCE [LARGE SCALE GENOMIC DNA]</scope>
    <source>
        <strain evidence="22 23">MD1149</strain>
    </source>
</reference>
<evidence type="ECO:0000256" key="10">
    <source>
        <dbReference type="ARBA" id="ARBA00022630"/>
    </source>
</evidence>
<keyword evidence="12" id="KW-0274">FAD</keyword>
<dbReference type="FunFam" id="3.90.420.10:FF:000003">
    <property type="entry name" value="Nitrate reductase"/>
    <property type="match status" value="1"/>
</dbReference>
<dbReference type="InterPro" id="IPR008333">
    <property type="entry name" value="Cbr1-like_FAD-bd_dom"/>
</dbReference>
<dbReference type="STRING" id="741276.A0A2S5BEC2"/>
<evidence type="ECO:0000256" key="2">
    <source>
        <dbReference type="ARBA" id="ARBA00001974"/>
    </source>
</evidence>
<evidence type="ECO:0000256" key="7">
    <source>
        <dbReference type="ARBA" id="ARBA00015499"/>
    </source>
</evidence>
<dbReference type="InterPro" id="IPR018506">
    <property type="entry name" value="Cyt_B5_heme-BS"/>
</dbReference>
<proteinExistence type="inferred from homology"/>
<keyword evidence="13 22" id="KW-0560">Oxidoreductase</keyword>
<keyword evidence="23" id="KW-1185">Reference proteome</keyword>
<dbReference type="Gene3D" id="2.40.30.10">
    <property type="entry name" value="Translation factors"/>
    <property type="match status" value="1"/>
</dbReference>
<dbReference type="InterPro" id="IPR000572">
    <property type="entry name" value="OxRdtase_Mopterin-bd_dom"/>
</dbReference>
<evidence type="ECO:0000256" key="18">
    <source>
        <dbReference type="PIRSR" id="PIRSR000233-1"/>
    </source>
</evidence>
<keyword evidence="9" id="KW-0349">Heme</keyword>
<dbReference type="InterPro" id="IPR012137">
    <property type="entry name" value="Nitr_rd_NADH"/>
</dbReference>
<dbReference type="PROSITE" id="PS00191">
    <property type="entry name" value="CYTOCHROME_B5_1"/>
    <property type="match status" value="1"/>
</dbReference>
<dbReference type="Proteomes" id="UP000237144">
    <property type="component" value="Unassembled WGS sequence"/>
</dbReference>
<dbReference type="SUPFAM" id="SSF81296">
    <property type="entry name" value="E set domains"/>
    <property type="match status" value="1"/>
</dbReference>
<evidence type="ECO:0000313" key="22">
    <source>
        <dbReference type="EMBL" id="POY75122.1"/>
    </source>
</evidence>
<evidence type="ECO:0000259" key="20">
    <source>
        <dbReference type="PROSITE" id="PS50255"/>
    </source>
</evidence>
<dbReference type="InterPro" id="IPR017938">
    <property type="entry name" value="Riboflavin_synthase-like_b-brl"/>
</dbReference>
<dbReference type="GO" id="GO:0042128">
    <property type="term" value="P:nitrate assimilation"/>
    <property type="evidence" value="ECO:0007669"/>
    <property type="project" value="UniProtKB-KW"/>
</dbReference>
<feature type="region of interest" description="Disordered" evidence="19">
    <location>
        <begin position="1"/>
        <end position="90"/>
    </location>
</feature>
<dbReference type="InterPro" id="IPR005066">
    <property type="entry name" value="MoCF_OxRdtse_dimer"/>
</dbReference>
<comment type="catalytic activity">
    <reaction evidence="17">
        <text>nitrite + NADP(+) + H2O = nitrate + NADPH + H(+)</text>
        <dbReference type="Rhea" id="RHEA:19061"/>
        <dbReference type="ChEBI" id="CHEBI:15377"/>
        <dbReference type="ChEBI" id="CHEBI:15378"/>
        <dbReference type="ChEBI" id="CHEBI:16301"/>
        <dbReference type="ChEBI" id="CHEBI:17632"/>
        <dbReference type="ChEBI" id="CHEBI:57783"/>
        <dbReference type="ChEBI" id="CHEBI:58349"/>
        <dbReference type="EC" id="1.7.1.3"/>
    </reaction>
</comment>
<evidence type="ECO:0000256" key="1">
    <source>
        <dbReference type="ARBA" id="ARBA00001971"/>
    </source>
</evidence>
<accession>A0A2S5BEC2</accession>
<dbReference type="InterPro" id="IPR036374">
    <property type="entry name" value="OxRdtase_Mopterin-bd_sf"/>
</dbReference>
<dbReference type="Pfam" id="PF00174">
    <property type="entry name" value="Oxidored_molyb"/>
    <property type="match status" value="1"/>
</dbReference>
<name>A0A2S5BEC2_9BASI</name>
<evidence type="ECO:0000256" key="19">
    <source>
        <dbReference type="SAM" id="MobiDB-lite"/>
    </source>
</evidence>
<sequence>MSSPSSSISSSDAGSAPSTAPTTAPPSPKLRTRGTVLPSPFYPPSLARVEGLHSSTPLESFPLEYPPLPSTSKLPAESDPGSKGTPDAWIPRDDRLVRLTGKWPFNSEPSLPDLWDGGFLTPPSLHYVRNHGTVPQVSLAEAADWTLEISGLVERPCTLSLADLIDPTKFETVTLPVTLVCAGNRRKEQNVVAKSLGFSWGPAGLSTALWTGVYLADVLKYVRPRAEGLPGLAGYRRPEHVVFEGTEDLPNGKYGTSQRLRAARQKEKGMLLAWAMNGEALEPDHGFPLRLIVPGQIGGRSVKWLKRIVVSDVESQHHLHFHDNKVLPGTLTAEQARDQKEWWHDPRYIINDLNVNAAIARPAHDEKLVVPTDATATYPVGGYVYAGGGRRVTRVEVTLDDGASWQLCDISYPEDAYRSRAFEGRIWGRLDLTERDECFCWAMWRIELPIADLKAAKCIAVRGMDESLALMGKTMYWNPTGMMNNWWFRVAIHASTDPATGDDLLTFEHPTMPGLQPGGWMERLKESGQDPANPSFLVLAPEDGDAEAAKPAVPVKPALVMTKPGVDRKITMDELRAHNKESEPWFVVHGEVYDGTGFLKEHPGGAESITLVAGEDATEDFMAIHSVDAKLRLAEFHIGTLVAEPVGAMATSSVPARDATPDPVFLSKTRWKPAKLVSIERVNHDSRIYRFELEHKDQPLGLPVGQHVYARLKRKVTAAELPGEGELVQRAYTPVSRQGATGHIDLLIKVYFRTDSYPDGGKMTLGFEELEVGDSIELKGPLGSFEWLGQGRCRWRGEERSVSDVGMVCAGSGITPILQVLRGVVLDSEDSTTKVHVVNANRTEADILMRAELEALLAQAGTARFRQHLVLSQPPEDWAHSRGRIAKDHLVDHLPPPAEDALVLMCAPPALQDAMSAHLAELGWDVGRQVVIF</sequence>
<dbReference type="GO" id="GO:0030151">
    <property type="term" value="F:molybdenum ion binding"/>
    <property type="evidence" value="ECO:0007669"/>
    <property type="project" value="InterPro"/>
</dbReference>
<dbReference type="GO" id="GO:0008482">
    <property type="term" value="F:sulfite oxidase activity"/>
    <property type="evidence" value="ECO:0007669"/>
    <property type="project" value="TreeGrafter"/>
</dbReference>
<dbReference type="InterPro" id="IPR022407">
    <property type="entry name" value="OxRdtase_Mopterin_BS"/>
</dbReference>
<evidence type="ECO:0000256" key="5">
    <source>
        <dbReference type="ARBA" id="ARBA00011738"/>
    </source>
</evidence>
<evidence type="ECO:0000256" key="15">
    <source>
        <dbReference type="ARBA" id="ARBA00023063"/>
    </source>
</evidence>
<dbReference type="Pfam" id="PF00173">
    <property type="entry name" value="Cyt-b5"/>
    <property type="match status" value="1"/>
</dbReference>
<dbReference type="OrthoDB" id="432685at2759"/>
<evidence type="ECO:0000256" key="16">
    <source>
        <dbReference type="ARBA" id="ARBA00023157"/>
    </source>
</evidence>
<dbReference type="PRINTS" id="PR00407">
    <property type="entry name" value="EUMOPTERIN"/>
</dbReference>
<dbReference type="InterPro" id="IPR039261">
    <property type="entry name" value="FNR_nucleotide-bd"/>
</dbReference>
<dbReference type="Pfam" id="PF03404">
    <property type="entry name" value="Mo-co_dimer"/>
    <property type="match status" value="1"/>
</dbReference>
<dbReference type="InterPro" id="IPR036400">
    <property type="entry name" value="Cyt_B5-like_heme/steroid_sf"/>
</dbReference>
<comment type="cofactor">
    <cofactor evidence="18">
        <name>Mo-molybdopterin</name>
        <dbReference type="ChEBI" id="CHEBI:71302"/>
    </cofactor>
    <text evidence="18">Binds 1 Mo-molybdopterin (Mo-MPT) cofactor per subunit.</text>
</comment>
<dbReference type="SUPFAM" id="SSF55856">
    <property type="entry name" value="Cytochrome b5-like heme/steroid binding domain"/>
    <property type="match status" value="1"/>
</dbReference>
<comment type="cofactor">
    <cofactor evidence="2">
        <name>FAD</name>
        <dbReference type="ChEBI" id="CHEBI:57692"/>
    </cofactor>
</comment>
<dbReference type="PIRSF" id="PIRSF000233">
    <property type="entry name" value="Nitr_rd_NADH"/>
    <property type="match status" value="1"/>
</dbReference>
<protein>
    <recommendedName>
        <fullName evidence="7">Nitrate reductase [NADPH]</fullName>
        <ecNumber evidence="6">1.7.1.3</ecNumber>
    </recommendedName>
</protein>
<dbReference type="Pfam" id="PF00175">
    <property type="entry name" value="NAD_binding_1"/>
    <property type="match status" value="1"/>
</dbReference>
<dbReference type="Gene3D" id="3.40.50.80">
    <property type="entry name" value="Nucleotide-binding domain of ferredoxin-NADP reductase (FNR) module"/>
    <property type="match status" value="1"/>
</dbReference>
<dbReference type="InterPro" id="IPR017927">
    <property type="entry name" value="FAD-bd_FR_type"/>
</dbReference>
<dbReference type="EC" id="1.7.1.3" evidence="6"/>
<dbReference type="PRINTS" id="PR00406">
    <property type="entry name" value="CYTB5RDTASE"/>
</dbReference>
<comment type="subunit">
    <text evidence="5">Homodimer.</text>
</comment>
<dbReference type="GO" id="GO:0050464">
    <property type="term" value="F:nitrate reductase (NADPH) activity"/>
    <property type="evidence" value="ECO:0007669"/>
    <property type="project" value="UniProtKB-EC"/>
</dbReference>
<evidence type="ECO:0000256" key="6">
    <source>
        <dbReference type="ARBA" id="ARBA00012673"/>
    </source>
</evidence>
<dbReference type="AlphaFoldDB" id="A0A2S5BEC2"/>
<dbReference type="Gene3D" id="2.60.40.650">
    <property type="match status" value="1"/>
</dbReference>
<dbReference type="Gene3D" id="3.90.420.10">
    <property type="entry name" value="Oxidoreductase, molybdopterin-binding domain"/>
    <property type="match status" value="1"/>
</dbReference>
<dbReference type="SUPFAM" id="SSF52343">
    <property type="entry name" value="Ferredoxin reductase-like, C-terminal NADP-linked domain"/>
    <property type="match status" value="1"/>
</dbReference>
<dbReference type="PANTHER" id="PTHR19372">
    <property type="entry name" value="SULFITE REDUCTASE"/>
    <property type="match status" value="1"/>
</dbReference>
<keyword evidence="14" id="KW-0408">Iron</keyword>
<dbReference type="PANTHER" id="PTHR19372:SF7">
    <property type="entry name" value="SULFITE OXIDASE, MITOCHONDRIAL"/>
    <property type="match status" value="1"/>
</dbReference>
<comment type="function">
    <text evidence="3">Nitrate reductase is a key enzyme involved in the first step of nitrate assimilation in plants, fungi and bacteria.</text>
</comment>
<feature type="domain" description="FAD-binding FR-type" evidence="21">
    <location>
        <begin position="669"/>
        <end position="788"/>
    </location>
</feature>
<dbReference type="InterPro" id="IPR008335">
    <property type="entry name" value="Mopterin_OxRdtase_euk"/>
</dbReference>
<evidence type="ECO:0000256" key="4">
    <source>
        <dbReference type="ARBA" id="ARBA00006253"/>
    </source>
</evidence>
<dbReference type="GO" id="GO:0006790">
    <property type="term" value="P:sulfur compound metabolic process"/>
    <property type="evidence" value="ECO:0007669"/>
    <property type="project" value="TreeGrafter"/>
</dbReference>
<evidence type="ECO:0000259" key="21">
    <source>
        <dbReference type="PROSITE" id="PS51384"/>
    </source>
</evidence>
<keyword evidence="15" id="KW-0534">Nitrate assimilation</keyword>
<dbReference type="Pfam" id="PF00970">
    <property type="entry name" value="FAD_binding_6"/>
    <property type="match status" value="1"/>
</dbReference>
<dbReference type="InterPro" id="IPR001199">
    <property type="entry name" value="Cyt_B5-like_heme/steroid-bd"/>
</dbReference>
<comment type="cofactor">
    <cofactor evidence="1">
        <name>heme</name>
        <dbReference type="ChEBI" id="CHEBI:30413"/>
    </cofactor>
</comment>
<evidence type="ECO:0000256" key="9">
    <source>
        <dbReference type="ARBA" id="ARBA00022617"/>
    </source>
</evidence>
<dbReference type="GO" id="GO:0020037">
    <property type="term" value="F:heme binding"/>
    <property type="evidence" value="ECO:0007669"/>
    <property type="project" value="InterPro"/>
</dbReference>
<comment type="caution">
    <text evidence="22">The sequence shown here is derived from an EMBL/GenBank/DDBJ whole genome shotgun (WGS) entry which is preliminary data.</text>
</comment>
<evidence type="ECO:0000256" key="14">
    <source>
        <dbReference type="ARBA" id="ARBA00023004"/>
    </source>
</evidence>
<feature type="binding site" evidence="18">
    <location>
        <position position="181"/>
    </location>
    <ligand>
        <name>Mo-molybdopterin</name>
        <dbReference type="ChEBI" id="CHEBI:71302"/>
    </ligand>
    <ligandPart>
        <name>Mo</name>
        <dbReference type="ChEBI" id="CHEBI:28685"/>
    </ligandPart>
</feature>
<dbReference type="EMBL" id="PJQD01000019">
    <property type="protein sequence ID" value="POY75122.1"/>
    <property type="molecule type" value="Genomic_DNA"/>
</dbReference>
<evidence type="ECO:0000256" key="11">
    <source>
        <dbReference type="ARBA" id="ARBA00022723"/>
    </source>
</evidence>
<evidence type="ECO:0000256" key="3">
    <source>
        <dbReference type="ARBA" id="ARBA00003838"/>
    </source>
</evidence>
<dbReference type="PRINTS" id="PR00363">
    <property type="entry name" value="CYTOCHROMEB5"/>
</dbReference>
<dbReference type="InterPro" id="IPR001433">
    <property type="entry name" value="OxRdtase_FAD/NAD-bd"/>
</dbReference>
<comment type="similarity">
    <text evidence="4">Belongs to the nitrate reductase family.</text>
</comment>
<evidence type="ECO:0000256" key="8">
    <source>
        <dbReference type="ARBA" id="ARBA00022505"/>
    </source>
</evidence>
<keyword evidence="11 18" id="KW-0479">Metal-binding</keyword>
<keyword evidence="16" id="KW-1015">Disulfide bond</keyword>
<dbReference type="GO" id="GO:0006809">
    <property type="term" value="P:nitric oxide biosynthetic process"/>
    <property type="evidence" value="ECO:0007669"/>
    <property type="project" value="InterPro"/>
</dbReference>
<dbReference type="SMART" id="SM01117">
    <property type="entry name" value="Cyt-b5"/>
    <property type="match status" value="1"/>
</dbReference>